<evidence type="ECO:0000256" key="5">
    <source>
        <dbReference type="ARBA" id="ARBA00022490"/>
    </source>
</evidence>
<dbReference type="SMART" id="SM00166">
    <property type="entry name" value="UBX"/>
    <property type="match status" value="1"/>
</dbReference>
<dbReference type="PROSITE" id="PS51399">
    <property type="entry name" value="SEP"/>
    <property type="match status" value="1"/>
</dbReference>
<dbReference type="InterPro" id="IPR009060">
    <property type="entry name" value="UBA-like_sf"/>
</dbReference>
<keyword evidence="6" id="KW-0333">Golgi apparatus</keyword>
<evidence type="ECO:0000256" key="7">
    <source>
        <dbReference type="ARBA" id="ARBA00023121"/>
    </source>
</evidence>
<dbReference type="GO" id="GO:0007030">
    <property type="term" value="P:Golgi organization"/>
    <property type="evidence" value="ECO:0007669"/>
    <property type="project" value="TreeGrafter"/>
</dbReference>
<protein>
    <recommendedName>
        <fullName evidence="4">NSFL1 cofactor p47</fullName>
    </recommendedName>
    <alternativeName>
        <fullName evidence="10">p97 cofactor p47</fullName>
    </alternativeName>
</protein>
<evidence type="ECO:0000259" key="12">
    <source>
        <dbReference type="PROSITE" id="PS50033"/>
    </source>
</evidence>
<dbReference type="SUPFAM" id="SSF102848">
    <property type="entry name" value="NSFL1 (p97 ATPase) cofactor p47, SEP domain"/>
    <property type="match status" value="1"/>
</dbReference>
<organism evidence="14 15">
    <name type="scientific">Gadus morhua</name>
    <name type="common">Atlantic cod</name>
    <dbReference type="NCBI Taxonomy" id="8049"/>
    <lineage>
        <taxon>Eukaryota</taxon>
        <taxon>Metazoa</taxon>
        <taxon>Chordata</taxon>
        <taxon>Craniata</taxon>
        <taxon>Vertebrata</taxon>
        <taxon>Euteleostomi</taxon>
        <taxon>Actinopterygii</taxon>
        <taxon>Neopterygii</taxon>
        <taxon>Teleostei</taxon>
        <taxon>Neoteleostei</taxon>
        <taxon>Acanthomorphata</taxon>
        <taxon>Zeiogadaria</taxon>
        <taxon>Gadariae</taxon>
        <taxon>Gadiformes</taxon>
        <taxon>Gadoidei</taxon>
        <taxon>Gadidae</taxon>
        <taxon>Gadus</taxon>
    </lineage>
</organism>
<feature type="domain" description="SEP" evidence="13">
    <location>
        <begin position="142"/>
        <end position="207"/>
    </location>
</feature>
<accession>A0A8C5FUJ7</accession>
<dbReference type="GO" id="GO:0043130">
    <property type="term" value="F:ubiquitin binding"/>
    <property type="evidence" value="ECO:0007669"/>
    <property type="project" value="TreeGrafter"/>
</dbReference>
<dbReference type="Ensembl" id="ENSGMOT00000035267.1">
    <property type="protein sequence ID" value="ENSGMOP00000062541.1"/>
    <property type="gene ID" value="ENSGMOG00000016173.2"/>
</dbReference>
<dbReference type="SUPFAM" id="SSF46934">
    <property type="entry name" value="UBA-like"/>
    <property type="match status" value="1"/>
</dbReference>
<dbReference type="Proteomes" id="UP000694546">
    <property type="component" value="Chromosome 1"/>
</dbReference>
<name>A0A8C5FUJ7_GADMO</name>
<dbReference type="GO" id="GO:0000045">
    <property type="term" value="P:autophagosome assembly"/>
    <property type="evidence" value="ECO:0007669"/>
    <property type="project" value="TreeGrafter"/>
</dbReference>
<dbReference type="InterPro" id="IPR012989">
    <property type="entry name" value="SEP_domain"/>
</dbReference>
<comment type="subcellular location">
    <subcellularLocation>
        <location evidence="2">Cytoplasm</location>
        <location evidence="2">Cytoskeleton</location>
        <location evidence="2">Microtubule organizing center</location>
        <location evidence="2">Centrosome</location>
    </subcellularLocation>
    <subcellularLocation>
        <location evidence="3">Golgi apparatus</location>
        <location evidence="3">Golgi stack</location>
    </subcellularLocation>
    <subcellularLocation>
        <location evidence="1">Nucleus</location>
    </subcellularLocation>
</comment>
<evidence type="ECO:0000256" key="2">
    <source>
        <dbReference type="ARBA" id="ARBA00004300"/>
    </source>
</evidence>
<proteinExistence type="predicted"/>
<dbReference type="AlphaFoldDB" id="A0A8C5FUJ7"/>
<dbReference type="GO" id="GO:0043161">
    <property type="term" value="P:proteasome-mediated ubiquitin-dependent protein catabolic process"/>
    <property type="evidence" value="ECO:0007669"/>
    <property type="project" value="TreeGrafter"/>
</dbReference>
<dbReference type="Gene3D" id="3.30.420.210">
    <property type="entry name" value="SEP domain"/>
    <property type="match status" value="1"/>
</dbReference>
<evidence type="ECO:0000256" key="9">
    <source>
        <dbReference type="ARBA" id="ARBA00023242"/>
    </source>
</evidence>
<dbReference type="PANTHER" id="PTHR23333">
    <property type="entry name" value="UBX DOMAIN CONTAINING PROTEIN"/>
    <property type="match status" value="1"/>
</dbReference>
<evidence type="ECO:0000256" key="1">
    <source>
        <dbReference type="ARBA" id="ARBA00004123"/>
    </source>
</evidence>
<dbReference type="GO" id="GO:0005634">
    <property type="term" value="C:nucleus"/>
    <property type="evidence" value="ECO:0007669"/>
    <property type="project" value="UniProtKB-SubCell"/>
</dbReference>
<keyword evidence="5" id="KW-0963">Cytoplasm</keyword>
<dbReference type="InterPro" id="IPR036241">
    <property type="entry name" value="NSFL1C_SEP_dom_sf"/>
</dbReference>
<evidence type="ECO:0000256" key="6">
    <source>
        <dbReference type="ARBA" id="ARBA00023034"/>
    </source>
</evidence>
<reference evidence="14" key="3">
    <citation type="submission" date="2025-09" db="UniProtKB">
        <authorList>
            <consortium name="Ensembl"/>
        </authorList>
    </citation>
    <scope>IDENTIFICATION</scope>
</reference>
<keyword evidence="15" id="KW-1185">Reference proteome</keyword>
<feature type="region of interest" description="Disordered" evidence="11">
    <location>
        <begin position="45"/>
        <end position="111"/>
    </location>
</feature>
<dbReference type="SUPFAM" id="SSF54236">
    <property type="entry name" value="Ubiquitin-like"/>
    <property type="match status" value="1"/>
</dbReference>
<evidence type="ECO:0000313" key="15">
    <source>
        <dbReference type="Proteomes" id="UP000694546"/>
    </source>
</evidence>
<dbReference type="InterPro" id="IPR001012">
    <property type="entry name" value="UBX_dom"/>
</dbReference>
<keyword evidence="9" id="KW-0539">Nucleus</keyword>
<keyword evidence="7" id="KW-0446">Lipid-binding</keyword>
<dbReference type="CDD" id="cd14348">
    <property type="entry name" value="UBA_p47"/>
    <property type="match status" value="1"/>
</dbReference>
<evidence type="ECO:0000256" key="10">
    <source>
        <dbReference type="ARBA" id="ARBA00030329"/>
    </source>
</evidence>
<dbReference type="GO" id="GO:0008289">
    <property type="term" value="F:lipid binding"/>
    <property type="evidence" value="ECO:0007669"/>
    <property type="project" value="UniProtKB-KW"/>
</dbReference>
<dbReference type="GeneTree" id="ENSGT00520000055567"/>
<dbReference type="Pfam" id="PF00789">
    <property type="entry name" value="UBX"/>
    <property type="match status" value="1"/>
</dbReference>
<dbReference type="Pfam" id="PF14555">
    <property type="entry name" value="UBA_4"/>
    <property type="match status" value="1"/>
</dbReference>
<evidence type="ECO:0000256" key="4">
    <source>
        <dbReference type="ARBA" id="ARBA00019548"/>
    </source>
</evidence>
<dbReference type="GO" id="GO:0005795">
    <property type="term" value="C:Golgi stack"/>
    <property type="evidence" value="ECO:0007669"/>
    <property type="project" value="UniProtKB-SubCell"/>
</dbReference>
<evidence type="ECO:0000256" key="8">
    <source>
        <dbReference type="ARBA" id="ARBA00023212"/>
    </source>
</evidence>
<dbReference type="SMART" id="SM00553">
    <property type="entry name" value="SEP"/>
    <property type="match status" value="1"/>
</dbReference>
<keyword evidence="8" id="KW-0206">Cytoskeleton</keyword>
<reference evidence="14" key="2">
    <citation type="submission" date="2025-08" db="UniProtKB">
        <authorList>
            <consortium name="Ensembl"/>
        </authorList>
    </citation>
    <scope>IDENTIFICATION</scope>
</reference>
<evidence type="ECO:0000256" key="11">
    <source>
        <dbReference type="SAM" id="MobiDB-lite"/>
    </source>
</evidence>
<feature type="domain" description="UBX" evidence="12">
    <location>
        <begin position="255"/>
        <end position="332"/>
    </location>
</feature>
<sequence>MTRERRSSNFDVDGERARFFLESAGWDLQLALASFFEDGAEDDIVTLPQPESASSVSRSAGPSVQPRVTSLRDLMNEADDDSDEEEGERFFAGGSERSGQQIVGPPKKKSSNEVVEDLFKGAKEHGAVPLDRGGPGESSRPKVHVVLKLWKSGFSLDEGDLRNYSDPGNSLFLESIRRGEIPLELRQRARGGQVNLDMEDHRDEDFVRPKIAFRAFGGEGYKLGSATPDLVVPAASQTDQVASEAQASASVSLDAAQPVTSIQIRLADGGRLVHKFNHTHRVSDVRQFLVAARPAMAAREFVLMTTFPNRELTDETLTLQDANLLNAVIVQRLQ</sequence>
<dbReference type="GO" id="GO:0005813">
    <property type="term" value="C:centrosome"/>
    <property type="evidence" value="ECO:0007669"/>
    <property type="project" value="UniProtKB-SubCell"/>
</dbReference>
<dbReference type="PROSITE" id="PS50033">
    <property type="entry name" value="UBX"/>
    <property type="match status" value="1"/>
</dbReference>
<reference evidence="14" key="1">
    <citation type="submission" date="2019-07" db="EMBL/GenBank/DDBJ databases">
        <authorList>
            <consortium name="Wellcome Sanger Institute Data Sharing"/>
        </authorList>
    </citation>
    <scope>NUCLEOTIDE SEQUENCE [LARGE SCALE GENOMIC DNA]</scope>
</reference>
<dbReference type="Gene3D" id="1.10.8.10">
    <property type="entry name" value="DNA helicase RuvA subunit, C-terminal domain"/>
    <property type="match status" value="1"/>
</dbReference>
<feature type="compositionally biased region" description="Low complexity" evidence="11">
    <location>
        <begin position="52"/>
        <end position="64"/>
    </location>
</feature>
<dbReference type="Gene3D" id="3.10.20.90">
    <property type="entry name" value="Phosphatidylinositol 3-kinase Catalytic Subunit, Chain A, domain 1"/>
    <property type="match status" value="1"/>
</dbReference>
<dbReference type="GO" id="GO:0061025">
    <property type="term" value="P:membrane fusion"/>
    <property type="evidence" value="ECO:0007669"/>
    <property type="project" value="TreeGrafter"/>
</dbReference>
<feature type="compositionally biased region" description="Acidic residues" evidence="11">
    <location>
        <begin position="76"/>
        <end position="87"/>
    </location>
</feature>
<dbReference type="GO" id="GO:0005829">
    <property type="term" value="C:cytosol"/>
    <property type="evidence" value="ECO:0007669"/>
    <property type="project" value="TreeGrafter"/>
</dbReference>
<dbReference type="InterPro" id="IPR029071">
    <property type="entry name" value="Ubiquitin-like_domsf"/>
</dbReference>
<evidence type="ECO:0000259" key="13">
    <source>
        <dbReference type="PROSITE" id="PS51399"/>
    </source>
</evidence>
<dbReference type="PANTHER" id="PTHR23333:SF24">
    <property type="entry name" value="NSFL1 COFACTOR P47"/>
    <property type="match status" value="1"/>
</dbReference>
<evidence type="ECO:0000256" key="3">
    <source>
        <dbReference type="ARBA" id="ARBA00004348"/>
    </source>
</evidence>
<evidence type="ECO:0000313" key="14">
    <source>
        <dbReference type="Ensembl" id="ENSGMOP00000062541.1"/>
    </source>
</evidence>
<dbReference type="Pfam" id="PF08059">
    <property type="entry name" value="SEP"/>
    <property type="match status" value="1"/>
</dbReference>
<dbReference type="GO" id="GO:0031468">
    <property type="term" value="P:nuclear membrane reassembly"/>
    <property type="evidence" value="ECO:0007669"/>
    <property type="project" value="TreeGrafter"/>
</dbReference>